<evidence type="ECO:0000256" key="4">
    <source>
        <dbReference type="ARBA" id="ARBA00022485"/>
    </source>
</evidence>
<feature type="domain" description="Molybdopterin oxidoreductase" evidence="10">
    <location>
        <begin position="110"/>
        <end position="493"/>
    </location>
</feature>
<evidence type="ECO:0000256" key="8">
    <source>
        <dbReference type="ARBA" id="ARBA00023004"/>
    </source>
</evidence>
<comment type="cofactor">
    <cofactor evidence="1">
        <name>Mo-bis(molybdopterin guanine dinucleotide)</name>
        <dbReference type="ChEBI" id="CHEBI:60539"/>
    </cofactor>
</comment>
<evidence type="ECO:0000256" key="3">
    <source>
        <dbReference type="ARBA" id="ARBA00010312"/>
    </source>
</evidence>
<dbReference type="SUPFAM" id="SSF50692">
    <property type="entry name" value="ADC-like"/>
    <property type="match status" value="1"/>
</dbReference>
<dbReference type="RefSeq" id="WP_307350700.1">
    <property type="nucleotide sequence ID" value="NZ_JAUSVS010000006.1"/>
</dbReference>
<dbReference type="PIRSF" id="PIRSF000144">
    <property type="entry name" value="CbbBc"/>
    <property type="match status" value="1"/>
</dbReference>
<dbReference type="Gene3D" id="3.40.50.740">
    <property type="match status" value="1"/>
</dbReference>
<protein>
    <submittedName>
        <fullName evidence="12">Molybdopterin-dependent oxidoreductase alpha subunit</fullName>
    </submittedName>
</protein>
<evidence type="ECO:0000256" key="7">
    <source>
        <dbReference type="ARBA" id="ARBA00023002"/>
    </source>
</evidence>
<keyword evidence="6" id="KW-0479">Metal-binding</keyword>
<sequence>MTKVKGVKTYRKPAGGWGALRAVAGALSDQETVVEGGRSLLSANQPDGFDCPGCAWPDPKHTSSFEFCENGAKAVAWESTTKRATPEVVGAHTVAELLTWSDHALEDLGRLTEPMVYDRATDRYRRIDWAGAFDRIGEVMRGLSSPDQAEFYASGRASNEAAFLFQLMGRKFGTNNFPDCSNMCHEPTSVALPDAIGMGKGSVTLEDFDLCDAVFSFGHNPGTNHPRMMSTLRAAAKRGAAIVVFNPLRERALEKFASPQDPVEMATLTGTDIASRYFQVAVGGDAAAVTGMLKALLAADRAGGQVIDWPFVVEHTAGFEALAETVDAADWPTIEAQSGLTRADLEEAAAIYARSKAVILCYGMGITQHRSSSSAVHQLANLLLIRGNIGRPGAGICPLRGHSNVQGARSVGVAEKPTQALLDNIEKVFGFRPPQHHGHTVVEAIAAMRDGGSKALISLGGNFAVAAPDPAATFPALTGLDLTVTVATKLNRTQLLCGRESYILPCLGRTERDDQAGGRQAVTVEDSMSMVHASRGLNPPASEHLRSEPWIVAELALALLGPDTGVDWRGLVADYGKVRDLIEQVFPETFTGYNQRILTPGGFRLPVPPSERIWKTASGKANFIPYQADGDDPRRGDPDVLLLTTVRSHDQYNTTIYGLNDRYRGVSGRRDVIFASPADLKARGLADGDLVDVVAAFADTGPNGGHVRRLAGFTVVERVLPTGCLAAYYPEANPLLALADHDRRSGTPAYKSMPVRLMRAG</sequence>
<evidence type="ECO:0000256" key="6">
    <source>
        <dbReference type="ARBA" id="ARBA00022723"/>
    </source>
</evidence>
<dbReference type="InterPro" id="IPR050123">
    <property type="entry name" value="Prok_molybdopt-oxidoreductase"/>
</dbReference>
<proteinExistence type="inferred from homology"/>
<evidence type="ECO:0000256" key="9">
    <source>
        <dbReference type="ARBA" id="ARBA00023014"/>
    </source>
</evidence>
<evidence type="ECO:0000256" key="2">
    <source>
        <dbReference type="ARBA" id="ARBA00001966"/>
    </source>
</evidence>
<dbReference type="Proteomes" id="UP001228905">
    <property type="component" value="Unassembled WGS sequence"/>
</dbReference>
<dbReference type="EMBL" id="JAUSVS010000006">
    <property type="protein sequence ID" value="MDQ0465409.1"/>
    <property type="molecule type" value="Genomic_DNA"/>
</dbReference>
<keyword evidence="5" id="KW-0500">Molybdenum</keyword>
<dbReference type="CDD" id="cd02767">
    <property type="entry name" value="MopB_ydeP"/>
    <property type="match status" value="1"/>
</dbReference>
<evidence type="ECO:0000259" key="10">
    <source>
        <dbReference type="Pfam" id="PF00384"/>
    </source>
</evidence>
<evidence type="ECO:0000313" key="12">
    <source>
        <dbReference type="EMBL" id="MDQ0465409.1"/>
    </source>
</evidence>
<keyword evidence="8" id="KW-0408">Iron</keyword>
<dbReference type="NCBIfam" id="TIGR01701">
    <property type="entry name" value="Fdhalpha-like"/>
    <property type="match status" value="1"/>
</dbReference>
<accession>A0ABU0ITT9</accession>
<dbReference type="InterPro" id="IPR041953">
    <property type="entry name" value="YdeP_MopB"/>
</dbReference>
<evidence type="ECO:0000259" key="11">
    <source>
        <dbReference type="Pfam" id="PF01568"/>
    </source>
</evidence>
<dbReference type="InterPro" id="IPR037951">
    <property type="entry name" value="MopB_CT_YdeP"/>
</dbReference>
<gene>
    <name evidence="12" type="ORF">QO010_003196</name>
</gene>
<keyword evidence="7" id="KW-0560">Oxidoreductase</keyword>
<dbReference type="InterPro" id="IPR006657">
    <property type="entry name" value="MoPterin_dinucl-bd_dom"/>
</dbReference>
<dbReference type="Gene3D" id="2.40.40.20">
    <property type="match status" value="1"/>
</dbReference>
<name>A0ABU0ITT9_9CAUL</name>
<reference evidence="12 13" key="1">
    <citation type="submission" date="2023-07" db="EMBL/GenBank/DDBJ databases">
        <title>Genomic Encyclopedia of Type Strains, Phase IV (KMG-IV): sequencing the most valuable type-strain genomes for metagenomic binning, comparative biology and taxonomic classification.</title>
        <authorList>
            <person name="Goeker M."/>
        </authorList>
    </citation>
    <scope>NUCLEOTIDE SEQUENCE [LARGE SCALE GENOMIC DNA]</scope>
    <source>
        <strain evidence="12 13">DSM 18695</strain>
    </source>
</reference>
<evidence type="ECO:0000256" key="1">
    <source>
        <dbReference type="ARBA" id="ARBA00001942"/>
    </source>
</evidence>
<dbReference type="CDD" id="cd02787">
    <property type="entry name" value="MopB_CT_ydeP"/>
    <property type="match status" value="1"/>
</dbReference>
<organism evidence="12 13">
    <name type="scientific">Caulobacter ginsengisoli</name>
    <dbReference type="NCBI Taxonomy" id="400775"/>
    <lineage>
        <taxon>Bacteria</taxon>
        <taxon>Pseudomonadati</taxon>
        <taxon>Pseudomonadota</taxon>
        <taxon>Alphaproteobacteria</taxon>
        <taxon>Caulobacterales</taxon>
        <taxon>Caulobacteraceae</taxon>
        <taxon>Caulobacter</taxon>
    </lineage>
</organism>
<dbReference type="SUPFAM" id="SSF53706">
    <property type="entry name" value="Formate dehydrogenase/DMSO reductase, domains 1-3"/>
    <property type="match status" value="1"/>
</dbReference>
<keyword evidence="13" id="KW-1185">Reference proteome</keyword>
<comment type="caution">
    <text evidence="12">The sequence shown here is derived from an EMBL/GenBank/DDBJ whole genome shotgun (WGS) entry which is preliminary data.</text>
</comment>
<keyword evidence="9" id="KW-0411">Iron-sulfur</keyword>
<dbReference type="PANTHER" id="PTHR43105:SF4">
    <property type="entry name" value="PROTEIN YDEP"/>
    <property type="match status" value="1"/>
</dbReference>
<keyword evidence="4" id="KW-0004">4Fe-4S</keyword>
<dbReference type="InterPro" id="IPR006656">
    <property type="entry name" value="Mopterin_OxRdtase"/>
</dbReference>
<comment type="similarity">
    <text evidence="3">Belongs to the prokaryotic molybdopterin-containing oxidoreductase family.</text>
</comment>
<dbReference type="InterPro" id="IPR009010">
    <property type="entry name" value="Asp_de-COase-like_dom_sf"/>
</dbReference>
<comment type="cofactor">
    <cofactor evidence="2">
        <name>[4Fe-4S] cluster</name>
        <dbReference type="ChEBI" id="CHEBI:49883"/>
    </cofactor>
</comment>
<dbReference type="Pfam" id="PF00384">
    <property type="entry name" value="Molybdopterin"/>
    <property type="match status" value="1"/>
</dbReference>
<evidence type="ECO:0000313" key="13">
    <source>
        <dbReference type="Proteomes" id="UP001228905"/>
    </source>
</evidence>
<evidence type="ECO:0000256" key="5">
    <source>
        <dbReference type="ARBA" id="ARBA00022505"/>
    </source>
</evidence>
<dbReference type="Pfam" id="PF01568">
    <property type="entry name" value="Molydop_binding"/>
    <property type="match status" value="1"/>
</dbReference>
<dbReference type="PANTHER" id="PTHR43105">
    <property type="entry name" value="RESPIRATORY NITRATE REDUCTASE"/>
    <property type="match status" value="1"/>
</dbReference>
<dbReference type="Gene3D" id="3.40.228.10">
    <property type="entry name" value="Dimethylsulfoxide Reductase, domain 2"/>
    <property type="match status" value="1"/>
</dbReference>
<feature type="domain" description="Molybdopterin dinucleotide-binding" evidence="11">
    <location>
        <begin position="641"/>
        <end position="752"/>
    </location>
</feature>
<dbReference type="InterPro" id="IPR010046">
    <property type="entry name" value="Mopterin_OxRdtse_a_bac"/>
</dbReference>